<dbReference type="GO" id="GO:0050661">
    <property type="term" value="F:NADP binding"/>
    <property type="evidence" value="ECO:0007669"/>
    <property type="project" value="TreeGrafter"/>
</dbReference>
<dbReference type="Gene3D" id="3.40.50.10860">
    <property type="entry name" value="Leucine Dehydrogenase, chain A, domain 1"/>
    <property type="match status" value="1"/>
</dbReference>
<evidence type="ECO:0000256" key="3">
    <source>
        <dbReference type="ARBA" id="ARBA00023141"/>
    </source>
</evidence>
<comment type="caution">
    <text evidence="5">The sequence shown here is derived from an EMBL/GenBank/DDBJ whole genome shotgun (WGS) entry which is preliminary data.</text>
</comment>
<dbReference type="InterPro" id="IPR036291">
    <property type="entry name" value="NAD(P)-bd_dom_sf"/>
</dbReference>
<evidence type="ECO:0000313" key="6">
    <source>
        <dbReference type="Proteomes" id="UP000306552"/>
    </source>
</evidence>
<dbReference type="GO" id="GO:0019632">
    <property type="term" value="P:shikimate metabolic process"/>
    <property type="evidence" value="ECO:0007669"/>
    <property type="project" value="TreeGrafter"/>
</dbReference>
<protein>
    <submittedName>
        <fullName evidence="5">Shikimate dehydrogenase</fullName>
    </submittedName>
</protein>
<keyword evidence="3" id="KW-0057">Aromatic amino acid biosynthesis</keyword>
<dbReference type="OrthoDB" id="9792692at2"/>
<dbReference type="GO" id="GO:0004764">
    <property type="term" value="F:shikimate 3-dehydrogenase (NADP+) activity"/>
    <property type="evidence" value="ECO:0007669"/>
    <property type="project" value="InterPro"/>
</dbReference>
<dbReference type="GO" id="GO:0009423">
    <property type="term" value="P:chorismate biosynthetic process"/>
    <property type="evidence" value="ECO:0007669"/>
    <property type="project" value="TreeGrafter"/>
</dbReference>
<reference evidence="5 6" key="1">
    <citation type="submission" date="2019-04" db="EMBL/GenBank/DDBJ databases">
        <title>Psychroflexus halotolerans sp. nov., isolated from a marine solar saltern.</title>
        <authorList>
            <person name="Feng X."/>
        </authorList>
    </citation>
    <scope>NUCLEOTIDE SEQUENCE [LARGE SCALE GENOMIC DNA]</scope>
    <source>
        <strain evidence="5 6">WDS2C27</strain>
    </source>
</reference>
<dbReference type="RefSeq" id="WP_138931687.1">
    <property type="nucleotide sequence ID" value="NZ_SWMU01000002.1"/>
</dbReference>
<dbReference type="SUPFAM" id="SSF51735">
    <property type="entry name" value="NAD(P)-binding Rossmann-fold domains"/>
    <property type="match status" value="1"/>
</dbReference>
<feature type="domain" description="Shikimate dehydrogenase substrate binding N-terminal" evidence="4">
    <location>
        <begin position="6"/>
        <end position="87"/>
    </location>
</feature>
<dbReference type="InterPro" id="IPR046346">
    <property type="entry name" value="Aminoacid_DH-like_N_sf"/>
</dbReference>
<proteinExistence type="predicted"/>
<accession>A0A4U5TSZ4</accession>
<dbReference type="SUPFAM" id="SSF53223">
    <property type="entry name" value="Aminoacid dehydrogenase-like, N-terminal domain"/>
    <property type="match status" value="1"/>
</dbReference>
<sequence length="242" mass="27678">MHKFGLIGKDIDYSFSKTYFTQKFDNLNIDATYENYDIDNILKLKSVLIREKNLKGLNVTIPYKQSVIEFLDQLDQTAKAVGAVNTIKIVQNKLYGYNTDVFGFMSALFPLLEKHHQKALVLGSGGASKAICYALKSFDIDYKIVSRQPVNNQIHYNDINKNTMNAHYLIINCTPLGTYPNIDESPDIPYAYLNQKHFLFDLVYNPKVSTFLAQGNNQGAKICNGYDMLRFQAEKSWEIWNA</sequence>
<dbReference type="CDD" id="cd01065">
    <property type="entry name" value="NAD_bind_Shikimate_DH"/>
    <property type="match status" value="1"/>
</dbReference>
<evidence type="ECO:0000256" key="2">
    <source>
        <dbReference type="ARBA" id="ARBA00023002"/>
    </source>
</evidence>
<dbReference type="GO" id="GO:0005829">
    <property type="term" value="C:cytosol"/>
    <property type="evidence" value="ECO:0007669"/>
    <property type="project" value="TreeGrafter"/>
</dbReference>
<organism evidence="5 6">
    <name type="scientific">Mesohalobacter halotolerans</name>
    <dbReference type="NCBI Taxonomy" id="1883405"/>
    <lineage>
        <taxon>Bacteria</taxon>
        <taxon>Pseudomonadati</taxon>
        <taxon>Bacteroidota</taxon>
        <taxon>Flavobacteriia</taxon>
        <taxon>Flavobacteriales</taxon>
        <taxon>Flavobacteriaceae</taxon>
        <taxon>Mesohalobacter</taxon>
    </lineage>
</organism>
<dbReference type="Proteomes" id="UP000306552">
    <property type="component" value="Unassembled WGS sequence"/>
</dbReference>
<keyword evidence="3" id="KW-0028">Amino-acid biosynthesis</keyword>
<evidence type="ECO:0000256" key="1">
    <source>
        <dbReference type="ARBA" id="ARBA00004871"/>
    </source>
</evidence>
<dbReference type="InterPro" id="IPR022893">
    <property type="entry name" value="Shikimate_DH_fam"/>
</dbReference>
<dbReference type="Gene3D" id="3.40.50.720">
    <property type="entry name" value="NAD(P)-binding Rossmann-like Domain"/>
    <property type="match status" value="1"/>
</dbReference>
<name>A0A4U5TSZ4_9FLAO</name>
<keyword evidence="2" id="KW-0560">Oxidoreductase</keyword>
<dbReference type="PANTHER" id="PTHR21089">
    <property type="entry name" value="SHIKIMATE DEHYDROGENASE"/>
    <property type="match status" value="1"/>
</dbReference>
<dbReference type="Pfam" id="PF08501">
    <property type="entry name" value="Shikimate_dh_N"/>
    <property type="match status" value="1"/>
</dbReference>
<keyword evidence="6" id="KW-1185">Reference proteome</keyword>
<dbReference type="AlphaFoldDB" id="A0A4U5TSZ4"/>
<gene>
    <name evidence="5" type="ORF">FCN74_05985</name>
</gene>
<dbReference type="InterPro" id="IPR013708">
    <property type="entry name" value="Shikimate_DH-bd_N"/>
</dbReference>
<comment type="pathway">
    <text evidence="1">Metabolic intermediate biosynthesis; chorismate biosynthesis; chorismate from D-erythrose 4-phosphate and phosphoenolpyruvate: step 4/7.</text>
</comment>
<evidence type="ECO:0000313" key="5">
    <source>
        <dbReference type="EMBL" id="TKS56584.1"/>
    </source>
</evidence>
<dbReference type="EMBL" id="SWMU01000002">
    <property type="protein sequence ID" value="TKS56584.1"/>
    <property type="molecule type" value="Genomic_DNA"/>
</dbReference>
<evidence type="ECO:0000259" key="4">
    <source>
        <dbReference type="Pfam" id="PF08501"/>
    </source>
</evidence>
<dbReference type="GO" id="GO:0009073">
    <property type="term" value="P:aromatic amino acid family biosynthetic process"/>
    <property type="evidence" value="ECO:0007669"/>
    <property type="project" value="UniProtKB-KW"/>
</dbReference>
<dbReference type="PANTHER" id="PTHR21089:SF1">
    <property type="entry name" value="BIFUNCTIONAL 3-DEHYDROQUINATE DEHYDRATASE_SHIKIMATE DEHYDROGENASE, CHLOROPLASTIC"/>
    <property type="match status" value="1"/>
</dbReference>